<evidence type="ECO:0000256" key="5">
    <source>
        <dbReference type="ARBA" id="ARBA00034545"/>
    </source>
</evidence>
<dbReference type="GO" id="GO:0005829">
    <property type="term" value="C:cytosol"/>
    <property type="evidence" value="ECO:0007669"/>
    <property type="project" value="TreeGrafter"/>
</dbReference>
<protein>
    <recommendedName>
        <fullName evidence="5">Arsenite methyltransferase</fullName>
        <ecNumber evidence="4">2.1.1.137</ecNumber>
    </recommendedName>
</protein>
<comment type="similarity">
    <text evidence="3">Belongs to the methyltransferase superfamily. Arsenite methyltransferase family.</text>
</comment>
<comment type="catalytic activity">
    <reaction evidence="7">
        <text>arsenic triglutathione + 2 [thioredoxin]-dithiol + 2 S-adenosyl-L-methionine + H2O = dimethylarsinous acid + 2 [thioredoxin]-disulfide + 3 glutathione + 2 S-adenosyl-L-homocysteine + 2 H(+)</text>
        <dbReference type="Rhea" id="RHEA:69464"/>
        <dbReference type="Rhea" id="RHEA-COMP:10698"/>
        <dbReference type="Rhea" id="RHEA-COMP:10700"/>
        <dbReference type="ChEBI" id="CHEBI:15377"/>
        <dbReference type="ChEBI" id="CHEBI:15378"/>
        <dbReference type="ChEBI" id="CHEBI:23808"/>
        <dbReference type="ChEBI" id="CHEBI:29950"/>
        <dbReference type="ChEBI" id="CHEBI:50058"/>
        <dbReference type="ChEBI" id="CHEBI:57856"/>
        <dbReference type="ChEBI" id="CHEBI:57925"/>
        <dbReference type="ChEBI" id="CHEBI:59789"/>
        <dbReference type="ChEBI" id="CHEBI:183640"/>
        <dbReference type="EC" id="2.1.1.137"/>
    </reaction>
</comment>
<name>A0A8K0EAZ1_BRALA</name>
<dbReference type="Gene3D" id="3.40.5.100">
    <property type="match status" value="1"/>
</dbReference>
<evidence type="ECO:0000256" key="8">
    <source>
        <dbReference type="ARBA" id="ARBA00048428"/>
    </source>
</evidence>
<feature type="domain" description="Methyltransferase" evidence="10">
    <location>
        <begin position="76"/>
        <end position="229"/>
    </location>
</feature>
<evidence type="ECO:0000256" key="6">
    <source>
        <dbReference type="ARBA" id="ARBA00047941"/>
    </source>
</evidence>
<evidence type="ECO:0000256" key="7">
    <source>
        <dbReference type="ARBA" id="ARBA00047943"/>
    </source>
</evidence>
<dbReference type="PANTHER" id="PTHR43675">
    <property type="entry name" value="ARSENITE METHYLTRANSFERASE"/>
    <property type="match status" value="1"/>
</dbReference>
<proteinExistence type="inferred from homology"/>
<dbReference type="InterPro" id="IPR025714">
    <property type="entry name" value="Methyltranfer_dom"/>
</dbReference>
<dbReference type="PANTHER" id="PTHR43675:SF8">
    <property type="entry name" value="ARSENITE METHYLTRANSFERASE"/>
    <property type="match status" value="1"/>
</dbReference>
<evidence type="ECO:0000313" key="12">
    <source>
        <dbReference type="Proteomes" id="UP000838412"/>
    </source>
</evidence>
<dbReference type="GO" id="GO:0009404">
    <property type="term" value="P:toxin metabolic process"/>
    <property type="evidence" value="ECO:0007669"/>
    <property type="project" value="TreeGrafter"/>
</dbReference>
<feature type="region of interest" description="Disordered" evidence="9">
    <location>
        <begin position="330"/>
        <end position="349"/>
    </location>
</feature>
<keyword evidence="12" id="KW-1185">Reference proteome</keyword>
<organism evidence="11 12">
    <name type="scientific">Branchiostoma lanceolatum</name>
    <name type="common">Common lancelet</name>
    <name type="synonym">Amphioxus lanceolatum</name>
    <dbReference type="NCBI Taxonomy" id="7740"/>
    <lineage>
        <taxon>Eukaryota</taxon>
        <taxon>Metazoa</taxon>
        <taxon>Chordata</taxon>
        <taxon>Cephalochordata</taxon>
        <taxon>Leptocardii</taxon>
        <taxon>Amphioxiformes</taxon>
        <taxon>Branchiostomatidae</taxon>
        <taxon>Branchiostoma</taxon>
    </lineage>
</organism>
<sequence>MACSKEKECQILEDMKEYYGKTIQNKDELMINNSTSTCDAPPCKLPRHIAGALELIHPDVKAKSYGCGMTVPELLEGTHVLDLGSGAGHDCFALAKLVGETGHVTGVDMTEEQLEFARRYIDYHQETFGYSKPNTDFVMAYIEKLGDAGLKDDTFDVIISNCVVNLSPDKRAVLKEAHRVLKPGGEMYFSDMYADQVVPDHIKQHKVLWGEGFAGALWWEDLVRITREVGFSTPRLVKASKINIKKSIQDLTGNVKYVAATYRLFKVPQNGNNMPVDVVYNGSVTGHDKVIALDKHNTFKVGSVVEVDPELSAIIQQSRFASAFTVVPSKTSDGEKTIPMNPFSGTRAA</sequence>
<dbReference type="GO" id="GO:0030791">
    <property type="term" value="F:arsenite methyltransferase activity"/>
    <property type="evidence" value="ECO:0007669"/>
    <property type="project" value="UniProtKB-EC"/>
</dbReference>
<evidence type="ECO:0000256" key="1">
    <source>
        <dbReference type="ARBA" id="ARBA00022679"/>
    </source>
</evidence>
<comment type="catalytic activity">
    <reaction evidence="6">
        <text>arsenic triglutathione + [thioredoxin]-dithiol + S-adenosyl-L-methionine + 2 H2O = methylarsonous acid + [thioredoxin]-disulfide + 3 glutathione + S-adenosyl-L-homocysteine + H(+)</text>
        <dbReference type="Rhea" id="RHEA:69460"/>
        <dbReference type="Rhea" id="RHEA-COMP:10698"/>
        <dbReference type="Rhea" id="RHEA-COMP:10700"/>
        <dbReference type="ChEBI" id="CHEBI:15377"/>
        <dbReference type="ChEBI" id="CHEBI:15378"/>
        <dbReference type="ChEBI" id="CHEBI:17826"/>
        <dbReference type="ChEBI" id="CHEBI:29950"/>
        <dbReference type="ChEBI" id="CHEBI:50058"/>
        <dbReference type="ChEBI" id="CHEBI:57856"/>
        <dbReference type="ChEBI" id="CHEBI:57925"/>
        <dbReference type="ChEBI" id="CHEBI:59789"/>
        <dbReference type="ChEBI" id="CHEBI:183640"/>
        <dbReference type="EC" id="2.1.1.137"/>
    </reaction>
</comment>
<keyword evidence="2" id="KW-0949">S-adenosyl-L-methionine</keyword>
<keyword evidence="1" id="KW-0808">Transferase</keyword>
<dbReference type="AlphaFoldDB" id="A0A8K0EAZ1"/>
<dbReference type="OrthoDB" id="8300214at2759"/>
<accession>A0A8K0EAZ1</accession>
<dbReference type="EC" id="2.1.1.137" evidence="4"/>
<dbReference type="GO" id="GO:0018872">
    <property type="term" value="P:arsonoacetate metabolic process"/>
    <property type="evidence" value="ECO:0007669"/>
    <property type="project" value="TreeGrafter"/>
</dbReference>
<comment type="catalytic activity">
    <reaction evidence="8">
        <text>arsenic triglutathione + 3 [thioredoxin]-dithiol + 3 S-adenosyl-L-methionine = trimethylarsine + 3 [thioredoxin]-disulfide + 3 glutathione + 3 S-adenosyl-L-homocysteine + 3 H(+)</text>
        <dbReference type="Rhea" id="RHEA:69432"/>
        <dbReference type="Rhea" id="RHEA-COMP:10698"/>
        <dbReference type="Rhea" id="RHEA-COMP:10700"/>
        <dbReference type="ChEBI" id="CHEBI:15378"/>
        <dbReference type="ChEBI" id="CHEBI:27130"/>
        <dbReference type="ChEBI" id="CHEBI:29950"/>
        <dbReference type="ChEBI" id="CHEBI:50058"/>
        <dbReference type="ChEBI" id="CHEBI:57856"/>
        <dbReference type="ChEBI" id="CHEBI:57925"/>
        <dbReference type="ChEBI" id="CHEBI:59789"/>
        <dbReference type="ChEBI" id="CHEBI:183640"/>
        <dbReference type="EC" id="2.1.1.137"/>
    </reaction>
</comment>
<evidence type="ECO:0000256" key="4">
    <source>
        <dbReference type="ARBA" id="ARBA00034521"/>
    </source>
</evidence>
<evidence type="ECO:0000256" key="9">
    <source>
        <dbReference type="SAM" id="MobiDB-lite"/>
    </source>
</evidence>
<dbReference type="EMBL" id="OV696699">
    <property type="protein sequence ID" value="CAH1245613.1"/>
    <property type="molecule type" value="Genomic_DNA"/>
</dbReference>
<reference evidence="11" key="1">
    <citation type="submission" date="2022-01" db="EMBL/GenBank/DDBJ databases">
        <authorList>
            <person name="Braso-Vives M."/>
        </authorList>
    </citation>
    <scope>NUCLEOTIDE SEQUENCE</scope>
</reference>
<dbReference type="SUPFAM" id="SSF53335">
    <property type="entry name" value="S-adenosyl-L-methionine-dependent methyltransferases"/>
    <property type="match status" value="1"/>
</dbReference>
<dbReference type="InterPro" id="IPR029063">
    <property type="entry name" value="SAM-dependent_MTases_sf"/>
</dbReference>
<dbReference type="Proteomes" id="UP000838412">
    <property type="component" value="Chromosome 14"/>
</dbReference>
<dbReference type="Pfam" id="PF13847">
    <property type="entry name" value="Methyltransf_31"/>
    <property type="match status" value="1"/>
</dbReference>
<dbReference type="InterPro" id="IPR026669">
    <property type="entry name" value="Arsenite_MeTrfase-like"/>
</dbReference>
<evidence type="ECO:0000256" key="2">
    <source>
        <dbReference type="ARBA" id="ARBA00022691"/>
    </source>
</evidence>
<gene>
    <name evidence="11" type="primary">AS3MT</name>
    <name evidence="11" type="ORF">BLAG_LOCUS7880</name>
</gene>
<evidence type="ECO:0000313" key="11">
    <source>
        <dbReference type="EMBL" id="CAH1245613.1"/>
    </source>
</evidence>
<dbReference type="Gene3D" id="3.40.50.150">
    <property type="entry name" value="Vaccinia Virus protein VP39"/>
    <property type="match status" value="1"/>
</dbReference>
<evidence type="ECO:0000256" key="3">
    <source>
        <dbReference type="ARBA" id="ARBA00034487"/>
    </source>
</evidence>
<evidence type="ECO:0000259" key="10">
    <source>
        <dbReference type="Pfam" id="PF13847"/>
    </source>
</evidence>
<dbReference type="CDD" id="cd02440">
    <property type="entry name" value="AdoMet_MTases"/>
    <property type="match status" value="1"/>
</dbReference>